<evidence type="ECO:0000256" key="2">
    <source>
        <dbReference type="ARBA" id="ARBA00023136"/>
    </source>
</evidence>
<accession>A0A4R6X7B3</accession>
<dbReference type="OrthoDB" id="9782229at2"/>
<dbReference type="Pfam" id="PF00691">
    <property type="entry name" value="OmpA"/>
    <property type="match status" value="1"/>
</dbReference>
<sequence length="240" mass="26428">MTISKFAKNGLLLAGLLSAPLCVASEPLYDSASLPQNIADDDKDGVINIRDFCPETVAGAKVDNDGCPTVNTVEQKINLRVLFDPARYDVKPEYYSEIRKVADFMIANPTSSVIIEGHTDNLGDANKNLTLSRNRANEIALVLIRQFGIDRERIRGIGYGETRPIASNETPEGRLQNRRVVANLYASQTNQEKRWNIYSVDNMATTPSMPTPPALQFDTSSNGMPQTDLQFDTSGEATGW</sequence>
<evidence type="ECO:0000256" key="4">
    <source>
        <dbReference type="PROSITE-ProRule" id="PRU00473"/>
    </source>
</evidence>
<dbReference type="PROSITE" id="PS51123">
    <property type="entry name" value="OMPA_2"/>
    <property type="match status" value="1"/>
</dbReference>
<evidence type="ECO:0000313" key="9">
    <source>
        <dbReference type="Proteomes" id="UP000295729"/>
    </source>
</evidence>
<dbReference type="PANTHER" id="PTHR30329:SF21">
    <property type="entry name" value="LIPOPROTEIN YIAD-RELATED"/>
    <property type="match status" value="1"/>
</dbReference>
<dbReference type="Proteomes" id="UP000295729">
    <property type="component" value="Unassembled WGS sequence"/>
</dbReference>
<dbReference type="InterPro" id="IPR050330">
    <property type="entry name" value="Bact_OuterMem_StrucFunc"/>
</dbReference>
<protein>
    <submittedName>
        <fullName evidence="8">Outer membrane protein OmpA-like peptidoglycan-associated protein</fullName>
    </submittedName>
</protein>
<dbReference type="Gene3D" id="3.30.1330.60">
    <property type="entry name" value="OmpA-like domain"/>
    <property type="match status" value="1"/>
</dbReference>
<dbReference type="EMBL" id="SNZA01000001">
    <property type="protein sequence ID" value="TDR14962.1"/>
    <property type="molecule type" value="Genomic_DNA"/>
</dbReference>
<keyword evidence="2 4" id="KW-0472">Membrane</keyword>
<keyword evidence="6" id="KW-0732">Signal</keyword>
<dbReference type="SUPFAM" id="SSF103088">
    <property type="entry name" value="OmpA-like"/>
    <property type="match status" value="1"/>
</dbReference>
<dbReference type="InterPro" id="IPR006665">
    <property type="entry name" value="OmpA-like"/>
</dbReference>
<proteinExistence type="predicted"/>
<comment type="subcellular location">
    <subcellularLocation>
        <location evidence="1">Cell outer membrane</location>
    </subcellularLocation>
</comment>
<evidence type="ECO:0000256" key="6">
    <source>
        <dbReference type="SAM" id="SignalP"/>
    </source>
</evidence>
<evidence type="ECO:0000256" key="5">
    <source>
        <dbReference type="SAM" id="MobiDB-lite"/>
    </source>
</evidence>
<feature type="compositionally biased region" description="Polar residues" evidence="5">
    <location>
        <begin position="217"/>
        <end position="240"/>
    </location>
</feature>
<keyword evidence="9" id="KW-1185">Reference proteome</keyword>
<evidence type="ECO:0000259" key="7">
    <source>
        <dbReference type="PROSITE" id="PS51123"/>
    </source>
</evidence>
<dbReference type="RefSeq" id="WP_133559600.1">
    <property type="nucleotide sequence ID" value="NZ_SNZA01000001.1"/>
</dbReference>
<dbReference type="InterPro" id="IPR036737">
    <property type="entry name" value="OmpA-like_sf"/>
</dbReference>
<reference evidence="8 9" key="1">
    <citation type="submission" date="2019-03" db="EMBL/GenBank/DDBJ databases">
        <title>Genomic Encyclopedia of Type Strains, Phase IV (KMG-IV): sequencing the most valuable type-strain genomes for metagenomic binning, comparative biology and taxonomic classification.</title>
        <authorList>
            <person name="Goeker M."/>
        </authorList>
    </citation>
    <scope>NUCLEOTIDE SEQUENCE [LARGE SCALE GENOMIC DNA]</scope>
    <source>
        <strain evidence="8 9">DSM 5604</strain>
    </source>
</reference>
<evidence type="ECO:0000256" key="3">
    <source>
        <dbReference type="ARBA" id="ARBA00023237"/>
    </source>
</evidence>
<feature type="signal peptide" evidence="6">
    <location>
        <begin position="1"/>
        <end position="24"/>
    </location>
</feature>
<keyword evidence="3" id="KW-0998">Cell outer membrane</keyword>
<dbReference type="PRINTS" id="PR01023">
    <property type="entry name" value="NAFLGMOTY"/>
</dbReference>
<organism evidence="8 9">
    <name type="scientific">Marinomonas communis</name>
    <dbReference type="NCBI Taxonomy" id="28254"/>
    <lineage>
        <taxon>Bacteria</taxon>
        <taxon>Pseudomonadati</taxon>
        <taxon>Pseudomonadota</taxon>
        <taxon>Gammaproteobacteria</taxon>
        <taxon>Oceanospirillales</taxon>
        <taxon>Oceanospirillaceae</taxon>
        <taxon>Marinomonas</taxon>
    </lineage>
</organism>
<dbReference type="AlphaFoldDB" id="A0A4R6X7B3"/>
<feature type="chain" id="PRO_5020579176" evidence="6">
    <location>
        <begin position="25"/>
        <end position="240"/>
    </location>
</feature>
<gene>
    <name evidence="8" type="ORF">C8D85_0314</name>
</gene>
<evidence type="ECO:0000256" key="1">
    <source>
        <dbReference type="ARBA" id="ARBA00004442"/>
    </source>
</evidence>
<evidence type="ECO:0000313" key="8">
    <source>
        <dbReference type="EMBL" id="TDR14962.1"/>
    </source>
</evidence>
<dbReference type="InterPro" id="IPR006664">
    <property type="entry name" value="OMP_bac"/>
</dbReference>
<feature type="region of interest" description="Disordered" evidence="5">
    <location>
        <begin position="206"/>
        <end position="240"/>
    </location>
</feature>
<comment type="caution">
    <text evidence="8">The sequence shown here is derived from an EMBL/GenBank/DDBJ whole genome shotgun (WGS) entry which is preliminary data.</text>
</comment>
<dbReference type="CDD" id="cd07185">
    <property type="entry name" value="OmpA_C-like"/>
    <property type="match status" value="1"/>
</dbReference>
<dbReference type="GO" id="GO:0009279">
    <property type="term" value="C:cell outer membrane"/>
    <property type="evidence" value="ECO:0007669"/>
    <property type="project" value="UniProtKB-SubCell"/>
</dbReference>
<dbReference type="PANTHER" id="PTHR30329">
    <property type="entry name" value="STATOR ELEMENT OF FLAGELLAR MOTOR COMPLEX"/>
    <property type="match status" value="1"/>
</dbReference>
<name>A0A4R6X7B3_9GAMM</name>
<dbReference type="PRINTS" id="PR01021">
    <property type="entry name" value="OMPADOMAIN"/>
</dbReference>
<feature type="domain" description="OmpA-like" evidence="7">
    <location>
        <begin position="70"/>
        <end position="188"/>
    </location>
</feature>